<dbReference type="OrthoDB" id="10649509at2759"/>
<sequence length="894" mass="104899">MSQEELKMSVNKFVRGFVLDQTQDVQALIIQRAYRMYRQKMHYKRFIQLILKNKKRMKQLFFTGWKLALDNEPAKQRKVYKEALPILRLHPWVQRTRTLSPYPVFYLTGQIYIFRPFTPEQIYAFVHLMYSYSKHRCLRLWHITASGRVKHRMSLSFIRFSTKKAAAFGVVYRAFLLWYRFIKWNAIYSQQTIDTKMFINVPCNDVLPRWDVIQESYNSKIRLQQRAKSAFLLALKKKTLRALYNKSLANAANQQVIYNADVFYQQNLLKTGHRAWLKYIEEKQRDRQMAAKAFNAWYEIAYDKAHEKTRIQFFHDREIKFFSHRILNRWIHISGAAKLKDELIVTRIQEKPRIAMRIIFPLMKLDILAFNIRCFEQWIKYTRRRRLWRRFVMWSNEQKELSEKNSKIIAALKKVANMHKIGALSSSDSILPYRIGICPELTFSAINSIQNEIIEMDENHEAAVALPAKTNFDLNAFLRTVIILVDEKKDFAISYKKVPPKEVFERFRTHQELRDAISSNSLILKENVKQKLTRDRAIITAIKCHENAIELHKMEPDFNISKEPIYDLVPMNLKLNENPLKIYPEYKVSFNQLIRQMEMAPPRLISTFKTEMKSAFTNFDKHMRSPTKINNLNGGKSQNTLAGIFGGFVNSMVATKNAINHEIKNNRIQSSLTKHNIVKQGSFKGPNGEIPHCLFNYERICSFAKNYKMNELFISTSKFINSLCAVTVPPFKDLSLPNMTLTEKRRYLRNKQLFIDETEFPEAADVALVLYKSLLTTKLSKYLEKHPFPEDIYQDDISLLDARYKLWAALIKKYQRFEVPQIGLPEGQIHLKSMMSGIGSFIGTMGKPTNGSMLSFNLEKKEDLTSTDGYIGILILPLVFTVDNVFTFVDEECN</sequence>
<gene>
    <name evidence="1" type="ORF">TVAG_147700</name>
</gene>
<protein>
    <submittedName>
        <fullName evidence="1">IQ calmodulin-binding motif family protein</fullName>
    </submittedName>
</protein>
<keyword evidence="2" id="KW-1185">Reference proteome</keyword>
<proteinExistence type="predicted"/>
<dbReference type="InParanoid" id="A2G827"/>
<dbReference type="KEGG" id="tva:4744339"/>
<reference evidence="1" key="2">
    <citation type="journal article" date="2007" name="Science">
        <title>Draft genome sequence of the sexually transmitted pathogen Trichomonas vaginalis.</title>
        <authorList>
            <person name="Carlton J.M."/>
            <person name="Hirt R.P."/>
            <person name="Silva J.C."/>
            <person name="Delcher A.L."/>
            <person name="Schatz M."/>
            <person name="Zhao Q."/>
            <person name="Wortman J.R."/>
            <person name="Bidwell S.L."/>
            <person name="Alsmark U.C.M."/>
            <person name="Besteiro S."/>
            <person name="Sicheritz-Ponten T."/>
            <person name="Noel C.J."/>
            <person name="Dacks J.B."/>
            <person name="Foster P.G."/>
            <person name="Simillion C."/>
            <person name="Van de Peer Y."/>
            <person name="Miranda-Saavedra D."/>
            <person name="Barton G.J."/>
            <person name="Westrop G.D."/>
            <person name="Mueller S."/>
            <person name="Dessi D."/>
            <person name="Fiori P.L."/>
            <person name="Ren Q."/>
            <person name="Paulsen I."/>
            <person name="Zhang H."/>
            <person name="Bastida-Corcuera F.D."/>
            <person name="Simoes-Barbosa A."/>
            <person name="Brown M.T."/>
            <person name="Hayes R.D."/>
            <person name="Mukherjee M."/>
            <person name="Okumura C.Y."/>
            <person name="Schneider R."/>
            <person name="Smith A.J."/>
            <person name="Vanacova S."/>
            <person name="Villalvazo M."/>
            <person name="Haas B.J."/>
            <person name="Pertea M."/>
            <person name="Feldblyum T.V."/>
            <person name="Utterback T.R."/>
            <person name="Shu C.L."/>
            <person name="Osoegawa K."/>
            <person name="de Jong P.J."/>
            <person name="Hrdy I."/>
            <person name="Horvathova L."/>
            <person name="Zubacova Z."/>
            <person name="Dolezal P."/>
            <person name="Malik S.B."/>
            <person name="Logsdon J.M. Jr."/>
            <person name="Henze K."/>
            <person name="Gupta A."/>
            <person name="Wang C.C."/>
            <person name="Dunne R.L."/>
            <person name="Upcroft J.A."/>
            <person name="Upcroft P."/>
            <person name="White O."/>
            <person name="Salzberg S.L."/>
            <person name="Tang P."/>
            <person name="Chiu C.-H."/>
            <person name="Lee Y.-S."/>
            <person name="Embley T.M."/>
            <person name="Coombs G.H."/>
            <person name="Mottram J.C."/>
            <person name="Tachezy J."/>
            <person name="Fraser-Liggett C.M."/>
            <person name="Johnson P.J."/>
        </authorList>
    </citation>
    <scope>NUCLEOTIDE SEQUENCE [LARGE SCALE GENOMIC DNA]</scope>
    <source>
        <strain evidence="1">G3</strain>
    </source>
</reference>
<organism evidence="1 2">
    <name type="scientific">Trichomonas vaginalis (strain ATCC PRA-98 / G3)</name>
    <dbReference type="NCBI Taxonomy" id="412133"/>
    <lineage>
        <taxon>Eukaryota</taxon>
        <taxon>Metamonada</taxon>
        <taxon>Parabasalia</taxon>
        <taxon>Trichomonadida</taxon>
        <taxon>Trichomonadidae</taxon>
        <taxon>Trichomonas</taxon>
    </lineage>
</organism>
<evidence type="ECO:0000313" key="1">
    <source>
        <dbReference type="EMBL" id="EAX86693.1"/>
    </source>
</evidence>
<reference evidence="1" key="1">
    <citation type="submission" date="2006-10" db="EMBL/GenBank/DDBJ databases">
        <authorList>
            <person name="Amadeo P."/>
            <person name="Zhao Q."/>
            <person name="Wortman J."/>
            <person name="Fraser-Liggett C."/>
            <person name="Carlton J."/>
        </authorList>
    </citation>
    <scope>NUCLEOTIDE SEQUENCE</scope>
    <source>
        <strain evidence="1">G3</strain>
    </source>
</reference>
<dbReference type="AlphaFoldDB" id="A2G827"/>
<dbReference type="RefSeq" id="XP_001299623.1">
    <property type="nucleotide sequence ID" value="XM_001299622.1"/>
</dbReference>
<name>A2G827_TRIV3</name>
<dbReference type="VEuPathDB" id="TrichDB:TVAGG3_0863030"/>
<accession>A2G827</accession>
<evidence type="ECO:0000313" key="2">
    <source>
        <dbReference type="Proteomes" id="UP000001542"/>
    </source>
</evidence>
<dbReference type="EMBL" id="DS114589">
    <property type="protein sequence ID" value="EAX86693.1"/>
    <property type="molecule type" value="Genomic_DNA"/>
</dbReference>
<dbReference type="VEuPathDB" id="TrichDB:TVAG_147700"/>
<dbReference type="Proteomes" id="UP000001542">
    <property type="component" value="Unassembled WGS sequence"/>
</dbReference>